<feature type="transmembrane region" description="Helical" evidence="6">
    <location>
        <begin position="216"/>
        <end position="234"/>
    </location>
</feature>
<comment type="caution">
    <text evidence="7">The sequence shown here is derived from an EMBL/GenBank/DDBJ whole genome shotgun (WGS) entry which is preliminary data.</text>
</comment>
<dbReference type="InterPro" id="IPR005496">
    <property type="entry name" value="Integral_membrane_TerC"/>
</dbReference>
<dbReference type="OrthoDB" id="9805314at2"/>
<sequence>MLDLLTDPHAWAALVTLSALEIVLGIDNVVFISILVSRLDPKIADKARKLGLALALVFRILLLFTLTWLMSLSAPLFSAMGRSFSWHDIILIAGGLFLIAKATHEMHAEIEAAEEEEAGAGPVIKAAFGMVILQIIVIDLVFSIDSIVTAIGMAQDIRIMVAAVLIAVGVMFVASGPVARFVAAHPTTKMLALAFLVLIGVALVADGFEVHIPRGYIYFAMAFAGAVEAFNIVAMRKRRRRRLIEPQRPH</sequence>
<dbReference type="RefSeq" id="WP_111357049.1">
    <property type="nucleotide sequence ID" value="NZ_NHSK01000208.1"/>
</dbReference>
<dbReference type="GO" id="GO:0016020">
    <property type="term" value="C:membrane"/>
    <property type="evidence" value="ECO:0007669"/>
    <property type="project" value="UniProtKB-SubCell"/>
</dbReference>
<dbReference type="Proteomes" id="UP000248863">
    <property type="component" value="Unassembled WGS sequence"/>
</dbReference>
<comment type="similarity">
    <text evidence="2">Belongs to the TerC family.</text>
</comment>
<dbReference type="AlphaFoldDB" id="A0A327KLH6"/>
<keyword evidence="3 6" id="KW-0812">Transmembrane</keyword>
<evidence type="ECO:0000256" key="4">
    <source>
        <dbReference type="ARBA" id="ARBA00022989"/>
    </source>
</evidence>
<dbReference type="PANTHER" id="PTHR30238:SF4">
    <property type="entry name" value="SLL1022 PROTEIN"/>
    <property type="match status" value="1"/>
</dbReference>
<feature type="transmembrane region" description="Helical" evidence="6">
    <location>
        <begin position="191"/>
        <end position="210"/>
    </location>
</feature>
<evidence type="ECO:0000256" key="1">
    <source>
        <dbReference type="ARBA" id="ARBA00004141"/>
    </source>
</evidence>
<feature type="transmembrane region" description="Helical" evidence="6">
    <location>
        <begin position="84"/>
        <end position="102"/>
    </location>
</feature>
<keyword evidence="5 6" id="KW-0472">Membrane</keyword>
<dbReference type="EMBL" id="NPEU01000090">
    <property type="protein sequence ID" value="RAI39101.1"/>
    <property type="molecule type" value="Genomic_DNA"/>
</dbReference>
<organism evidence="7 8">
    <name type="scientific">Rhodoplanes elegans</name>
    <dbReference type="NCBI Taxonomy" id="29408"/>
    <lineage>
        <taxon>Bacteria</taxon>
        <taxon>Pseudomonadati</taxon>
        <taxon>Pseudomonadota</taxon>
        <taxon>Alphaproteobacteria</taxon>
        <taxon>Hyphomicrobiales</taxon>
        <taxon>Nitrobacteraceae</taxon>
        <taxon>Rhodoplanes</taxon>
    </lineage>
</organism>
<feature type="transmembrane region" description="Helical" evidence="6">
    <location>
        <begin position="157"/>
        <end position="179"/>
    </location>
</feature>
<evidence type="ECO:0000256" key="3">
    <source>
        <dbReference type="ARBA" id="ARBA00022692"/>
    </source>
</evidence>
<reference evidence="7 8" key="1">
    <citation type="submission" date="2017-07" db="EMBL/GenBank/DDBJ databases">
        <title>Draft Genome Sequences of Select Purple Nonsulfur Bacteria.</title>
        <authorList>
            <person name="Lasarre B."/>
            <person name="Mckinlay J.B."/>
        </authorList>
    </citation>
    <scope>NUCLEOTIDE SEQUENCE [LARGE SCALE GENOMIC DNA]</scope>
    <source>
        <strain evidence="7 8">DSM 11907</strain>
    </source>
</reference>
<evidence type="ECO:0000256" key="2">
    <source>
        <dbReference type="ARBA" id="ARBA00007511"/>
    </source>
</evidence>
<dbReference type="PANTHER" id="PTHR30238">
    <property type="entry name" value="MEMBRANE BOUND PREDICTED REDOX MODULATOR"/>
    <property type="match status" value="1"/>
</dbReference>
<keyword evidence="4 6" id="KW-1133">Transmembrane helix</keyword>
<dbReference type="Pfam" id="PF03741">
    <property type="entry name" value="TerC"/>
    <property type="match status" value="1"/>
</dbReference>
<feature type="transmembrane region" description="Helical" evidence="6">
    <location>
        <begin position="50"/>
        <end position="72"/>
    </location>
</feature>
<evidence type="ECO:0000256" key="6">
    <source>
        <dbReference type="SAM" id="Phobius"/>
    </source>
</evidence>
<accession>A0A327KLH6</accession>
<keyword evidence="8" id="KW-1185">Reference proteome</keyword>
<evidence type="ECO:0000313" key="8">
    <source>
        <dbReference type="Proteomes" id="UP000248863"/>
    </source>
</evidence>
<name>A0A327KLH6_9BRAD</name>
<evidence type="ECO:0000313" key="7">
    <source>
        <dbReference type="EMBL" id="RAI39101.1"/>
    </source>
</evidence>
<feature type="transmembrane region" description="Helical" evidence="6">
    <location>
        <begin position="123"/>
        <end position="151"/>
    </location>
</feature>
<feature type="transmembrane region" description="Helical" evidence="6">
    <location>
        <begin position="12"/>
        <end position="38"/>
    </location>
</feature>
<evidence type="ECO:0000256" key="5">
    <source>
        <dbReference type="ARBA" id="ARBA00023136"/>
    </source>
</evidence>
<gene>
    <name evidence="7" type="ORF">CH338_10500</name>
</gene>
<evidence type="ECO:0008006" key="9">
    <source>
        <dbReference type="Google" id="ProtNLM"/>
    </source>
</evidence>
<comment type="subcellular location">
    <subcellularLocation>
        <location evidence="1">Membrane</location>
        <topology evidence="1">Multi-pass membrane protein</topology>
    </subcellularLocation>
</comment>
<protein>
    <recommendedName>
        <fullName evidence="9">TerC family protein</fullName>
    </recommendedName>
</protein>
<proteinExistence type="inferred from homology"/>